<dbReference type="FunFam" id="3.40.430.10:FF:000001">
    <property type="entry name" value="Dihydrofolate reductase"/>
    <property type="match status" value="1"/>
</dbReference>
<dbReference type="PRINTS" id="PR00070">
    <property type="entry name" value="DHFR"/>
</dbReference>
<name>A0A1G1ZTJ4_9BACT</name>
<reference evidence="11 12" key="1">
    <citation type="journal article" date="2016" name="Nat. Commun.">
        <title>Thousands of microbial genomes shed light on interconnected biogeochemical processes in an aquifer system.</title>
        <authorList>
            <person name="Anantharaman K."/>
            <person name="Brown C.T."/>
            <person name="Hug L.A."/>
            <person name="Sharon I."/>
            <person name="Castelle C.J."/>
            <person name="Probst A.J."/>
            <person name="Thomas B.C."/>
            <person name="Singh A."/>
            <person name="Wilkins M.J."/>
            <person name="Karaoz U."/>
            <person name="Brodie E.L."/>
            <person name="Williams K.H."/>
            <person name="Hubbard S.S."/>
            <person name="Banfield J.F."/>
        </authorList>
    </citation>
    <scope>NUCLEOTIDE SEQUENCE [LARGE SCALE GENOMIC DNA]</scope>
</reference>
<dbReference type="InterPro" id="IPR024072">
    <property type="entry name" value="DHFR-like_dom_sf"/>
</dbReference>
<comment type="similarity">
    <text evidence="2 8 9">Belongs to the dihydrofolate reductase family.</text>
</comment>
<dbReference type="AlphaFoldDB" id="A0A1G1ZTJ4"/>
<comment type="catalytic activity">
    <reaction evidence="8">
        <text>(6S)-5,6,7,8-tetrahydrofolate + NADP(+) = 7,8-dihydrofolate + NADPH + H(+)</text>
        <dbReference type="Rhea" id="RHEA:15009"/>
        <dbReference type="ChEBI" id="CHEBI:15378"/>
        <dbReference type="ChEBI" id="CHEBI:57451"/>
        <dbReference type="ChEBI" id="CHEBI:57453"/>
        <dbReference type="ChEBI" id="CHEBI:57783"/>
        <dbReference type="ChEBI" id="CHEBI:58349"/>
        <dbReference type="EC" id="1.5.1.3"/>
    </reaction>
</comment>
<dbReference type="InterPro" id="IPR012259">
    <property type="entry name" value="DHFR"/>
</dbReference>
<evidence type="ECO:0000256" key="2">
    <source>
        <dbReference type="ARBA" id="ARBA00009539"/>
    </source>
</evidence>
<evidence type="ECO:0000256" key="6">
    <source>
        <dbReference type="ARBA" id="ARBA00023002"/>
    </source>
</evidence>
<gene>
    <name evidence="11" type="ORF">A3H63_01730</name>
</gene>
<evidence type="ECO:0000256" key="3">
    <source>
        <dbReference type="ARBA" id="ARBA00012856"/>
    </source>
</evidence>
<comment type="pathway">
    <text evidence="1 8">Cofactor biosynthesis; tetrahydrofolate biosynthesis; 5,6,7,8-tetrahydrofolate from 7,8-dihydrofolate: step 1/1.</text>
</comment>
<dbReference type="PANTHER" id="PTHR48069">
    <property type="entry name" value="DIHYDROFOLATE REDUCTASE"/>
    <property type="match status" value="1"/>
</dbReference>
<accession>A0A1G1ZTJ4</accession>
<feature type="domain" description="DHFR" evidence="10">
    <location>
        <begin position="1"/>
        <end position="164"/>
    </location>
</feature>
<dbReference type="PROSITE" id="PS00075">
    <property type="entry name" value="DHFR_1"/>
    <property type="match status" value="1"/>
</dbReference>
<dbReference type="GO" id="GO:0005829">
    <property type="term" value="C:cytosol"/>
    <property type="evidence" value="ECO:0007669"/>
    <property type="project" value="TreeGrafter"/>
</dbReference>
<evidence type="ECO:0000256" key="4">
    <source>
        <dbReference type="ARBA" id="ARBA00022563"/>
    </source>
</evidence>
<proteinExistence type="inferred from homology"/>
<dbReference type="PIRSF" id="PIRSF000194">
    <property type="entry name" value="DHFR"/>
    <property type="match status" value="1"/>
</dbReference>
<keyword evidence="6 8" id="KW-0560">Oxidoreductase</keyword>
<keyword evidence="4 8" id="KW-0554">One-carbon metabolism</keyword>
<dbReference type="InterPro" id="IPR017925">
    <property type="entry name" value="DHFR_CS"/>
</dbReference>
<evidence type="ECO:0000256" key="7">
    <source>
        <dbReference type="ARBA" id="ARBA00025067"/>
    </source>
</evidence>
<comment type="caution">
    <text evidence="11">The sequence shown here is derived from an EMBL/GenBank/DDBJ whole genome shotgun (WGS) entry which is preliminary data.</text>
</comment>
<dbReference type="Gene3D" id="3.40.430.10">
    <property type="entry name" value="Dihydrofolate Reductase, subunit A"/>
    <property type="match status" value="1"/>
</dbReference>
<dbReference type="GO" id="GO:0046452">
    <property type="term" value="P:dihydrofolate metabolic process"/>
    <property type="evidence" value="ECO:0007669"/>
    <property type="project" value="TreeGrafter"/>
</dbReference>
<evidence type="ECO:0000313" key="12">
    <source>
        <dbReference type="Proteomes" id="UP000176284"/>
    </source>
</evidence>
<dbReference type="GO" id="GO:0070401">
    <property type="term" value="F:NADP+ binding"/>
    <property type="evidence" value="ECO:0007669"/>
    <property type="project" value="UniProtKB-ARBA"/>
</dbReference>
<dbReference type="SUPFAM" id="SSF53597">
    <property type="entry name" value="Dihydrofolate reductase-like"/>
    <property type="match status" value="1"/>
</dbReference>
<dbReference type="EC" id="1.5.1.3" evidence="3 8"/>
<protein>
    <recommendedName>
        <fullName evidence="3 8">Dihydrofolate reductase</fullName>
        <ecNumber evidence="3 8">1.5.1.3</ecNumber>
    </recommendedName>
</protein>
<dbReference type="InterPro" id="IPR001796">
    <property type="entry name" value="DHFR_dom"/>
</dbReference>
<sequence>MINIIVAMDENRVIGKRGRIPWHISDDIKRFKRLTMGHPVIMGRKTFESICSNLGKPLPGRTNVVVTRSHKYDAKPGCVIFHSLEKALLFVEHQQAFVIGGGEIYKQCLDRADRLYVTHVRDSFNGDTYFPKVDSQRWKLIEHEEHPKKHPKVKIPYAFATYARVF</sequence>
<dbReference type="Proteomes" id="UP000176284">
    <property type="component" value="Unassembled WGS sequence"/>
</dbReference>
<dbReference type="CDD" id="cd00209">
    <property type="entry name" value="DHFR"/>
    <property type="match status" value="1"/>
</dbReference>
<dbReference type="UniPathway" id="UPA00077">
    <property type="reaction ID" value="UER00158"/>
</dbReference>
<dbReference type="PANTHER" id="PTHR48069:SF3">
    <property type="entry name" value="DIHYDROFOLATE REDUCTASE"/>
    <property type="match status" value="1"/>
</dbReference>
<dbReference type="GO" id="GO:0046655">
    <property type="term" value="P:folic acid metabolic process"/>
    <property type="evidence" value="ECO:0007669"/>
    <property type="project" value="TreeGrafter"/>
</dbReference>
<dbReference type="GO" id="GO:0004146">
    <property type="term" value="F:dihydrofolate reductase activity"/>
    <property type="evidence" value="ECO:0007669"/>
    <property type="project" value="UniProtKB-EC"/>
</dbReference>
<comment type="function">
    <text evidence="7 8">Key enzyme in folate metabolism. Catalyzes an essential reaction for de novo glycine and purine synthesis, and for DNA precursor synthesis.</text>
</comment>
<evidence type="ECO:0000256" key="8">
    <source>
        <dbReference type="PIRNR" id="PIRNR000194"/>
    </source>
</evidence>
<dbReference type="PROSITE" id="PS51330">
    <property type="entry name" value="DHFR_2"/>
    <property type="match status" value="1"/>
</dbReference>
<dbReference type="GO" id="GO:0046654">
    <property type="term" value="P:tetrahydrofolate biosynthetic process"/>
    <property type="evidence" value="ECO:0007669"/>
    <property type="project" value="UniProtKB-UniPathway"/>
</dbReference>
<dbReference type="STRING" id="1798410.A3H63_01730"/>
<evidence type="ECO:0000256" key="1">
    <source>
        <dbReference type="ARBA" id="ARBA00004903"/>
    </source>
</evidence>
<keyword evidence="5 8" id="KW-0521">NADP</keyword>
<organism evidence="11 12">
    <name type="scientific">Candidatus Harrisonbacteria bacterium RIFCSPLOWO2_02_FULL_45_10c</name>
    <dbReference type="NCBI Taxonomy" id="1798410"/>
    <lineage>
        <taxon>Bacteria</taxon>
        <taxon>Candidatus Harrisoniibacteriota</taxon>
    </lineage>
</organism>
<evidence type="ECO:0000256" key="5">
    <source>
        <dbReference type="ARBA" id="ARBA00022857"/>
    </source>
</evidence>
<evidence type="ECO:0000259" key="10">
    <source>
        <dbReference type="PROSITE" id="PS51330"/>
    </source>
</evidence>
<dbReference type="GO" id="GO:0006730">
    <property type="term" value="P:one-carbon metabolic process"/>
    <property type="evidence" value="ECO:0007669"/>
    <property type="project" value="UniProtKB-KW"/>
</dbReference>
<evidence type="ECO:0000256" key="9">
    <source>
        <dbReference type="RuleBase" id="RU004474"/>
    </source>
</evidence>
<dbReference type="Pfam" id="PF00186">
    <property type="entry name" value="DHFR_1"/>
    <property type="match status" value="1"/>
</dbReference>
<evidence type="ECO:0000313" key="11">
    <source>
        <dbReference type="EMBL" id="OGY68038.1"/>
    </source>
</evidence>
<dbReference type="EMBL" id="MHJM01000010">
    <property type="protein sequence ID" value="OGY68038.1"/>
    <property type="molecule type" value="Genomic_DNA"/>
</dbReference>